<dbReference type="AlphaFoldDB" id="A0A067MT77"/>
<dbReference type="InParanoid" id="A0A067MT77"/>
<dbReference type="HOGENOM" id="CLU_2277025_0_0_1"/>
<accession>A0A067MT77</accession>
<evidence type="ECO:0000313" key="1">
    <source>
        <dbReference type="EMBL" id="KDQ18804.1"/>
    </source>
</evidence>
<dbReference type="EMBL" id="KL198020">
    <property type="protein sequence ID" value="KDQ18804.1"/>
    <property type="molecule type" value="Genomic_DNA"/>
</dbReference>
<sequence length="102" mass="11399">MISWWLWREELGICVRLRKPASATSSRRCQQPPATTNATHSVLPCSPFHLSQSQYLDLYIQVRMLAGDTLALLAVVAKKIDSKVFDRAVEHSGTCECVISIP</sequence>
<proteinExistence type="predicted"/>
<keyword evidence="2" id="KW-1185">Reference proteome</keyword>
<dbReference type="Proteomes" id="UP000027195">
    <property type="component" value="Unassembled WGS sequence"/>
</dbReference>
<organism evidence="1 2">
    <name type="scientific">Botryobasidium botryosum (strain FD-172 SS1)</name>
    <dbReference type="NCBI Taxonomy" id="930990"/>
    <lineage>
        <taxon>Eukaryota</taxon>
        <taxon>Fungi</taxon>
        <taxon>Dikarya</taxon>
        <taxon>Basidiomycota</taxon>
        <taxon>Agaricomycotina</taxon>
        <taxon>Agaricomycetes</taxon>
        <taxon>Cantharellales</taxon>
        <taxon>Botryobasidiaceae</taxon>
        <taxon>Botryobasidium</taxon>
    </lineage>
</organism>
<protein>
    <submittedName>
        <fullName evidence="1">Uncharacterized protein</fullName>
    </submittedName>
</protein>
<evidence type="ECO:0000313" key="2">
    <source>
        <dbReference type="Proteomes" id="UP000027195"/>
    </source>
</evidence>
<reference evidence="2" key="1">
    <citation type="journal article" date="2014" name="Proc. Natl. Acad. Sci. U.S.A.">
        <title>Extensive sampling of basidiomycete genomes demonstrates inadequacy of the white-rot/brown-rot paradigm for wood decay fungi.</title>
        <authorList>
            <person name="Riley R."/>
            <person name="Salamov A.A."/>
            <person name="Brown D.W."/>
            <person name="Nagy L.G."/>
            <person name="Floudas D."/>
            <person name="Held B.W."/>
            <person name="Levasseur A."/>
            <person name="Lombard V."/>
            <person name="Morin E."/>
            <person name="Otillar R."/>
            <person name="Lindquist E.A."/>
            <person name="Sun H."/>
            <person name="LaButti K.M."/>
            <person name="Schmutz J."/>
            <person name="Jabbour D."/>
            <person name="Luo H."/>
            <person name="Baker S.E."/>
            <person name="Pisabarro A.G."/>
            <person name="Walton J.D."/>
            <person name="Blanchette R.A."/>
            <person name="Henrissat B."/>
            <person name="Martin F."/>
            <person name="Cullen D."/>
            <person name="Hibbett D.S."/>
            <person name="Grigoriev I.V."/>
        </authorList>
    </citation>
    <scope>NUCLEOTIDE SEQUENCE [LARGE SCALE GENOMIC DNA]</scope>
    <source>
        <strain evidence="2">FD-172 SS1</strain>
    </source>
</reference>
<gene>
    <name evidence="1" type="ORF">BOTBODRAFT_476604</name>
</gene>
<name>A0A067MT77_BOTB1</name>